<keyword evidence="1" id="KW-0732">Signal</keyword>
<dbReference type="OrthoDB" id="531718at2"/>
<dbReference type="SUPFAM" id="SSF50969">
    <property type="entry name" value="YVTN repeat-like/Quinoprotein amine dehydrogenase"/>
    <property type="match status" value="1"/>
</dbReference>
<feature type="signal peptide" evidence="1">
    <location>
        <begin position="1"/>
        <end position="26"/>
    </location>
</feature>
<dbReference type="InterPro" id="IPR025507">
    <property type="entry name" value="DUF4394"/>
</dbReference>
<dbReference type="Pfam" id="PF14339">
    <property type="entry name" value="DUF4394"/>
    <property type="match status" value="1"/>
</dbReference>
<gene>
    <name evidence="3" type="ORF">C7B64_15990</name>
</gene>
<evidence type="ECO:0000256" key="1">
    <source>
        <dbReference type="SAM" id="SignalP"/>
    </source>
</evidence>
<dbReference type="InterPro" id="IPR011044">
    <property type="entry name" value="Quino_amine_DH_bsu"/>
</dbReference>
<sequence length="281" mass="29611">MKITSQISRKKLFALTTGILVSFASAGINISPAQATNNLTFIGLKPNNTLVRFQLDRSSRSGVKLLGNVIVKGLDGNLQGIDFRPANNVLYGVTDTDKIYTIDPKTGVAKLANLLTPSFDGGFQSGFDFNPVLDRLRLVGSNDQNFSVNVDTGAATAQTTLAYVAGDRNFGKDPNLTAAAYTNNRAGATSTQLYDIDYDLDVLVLQDPPNGTLTTVGSLGVNFAPIGGMDIVTDASGRNSAFAISGSSLYRINLNKGNANKLGTINLGFVGLAVTSQPLLP</sequence>
<reference evidence="3 4" key="1">
    <citation type="submission" date="2018-02" db="EMBL/GenBank/DDBJ databases">
        <authorList>
            <person name="Cohen D.B."/>
            <person name="Kent A.D."/>
        </authorList>
    </citation>
    <scope>NUCLEOTIDE SEQUENCE [LARGE SCALE GENOMIC DNA]</scope>
    <source>
        <strain evidence="3 4">CCAP 1448/3</strain>
    </source>
</reference>
<evidence type="ECO:0000259" key="2">
    <source>
        <dbReference type="Pfam" id="PF14339"/>
    </source>
</evidence>
<comment type="caution">
    <text evidence="3">The sequence shown here is derived from an EMBL/GenBank/DDBJ whole genome shotgun (WGS) entry which is preliminary data.</text>
</comment>
<evidence type="ECO:0000313" key="4">
    <source>
        <dbReference type="Proteomes" id="UP000238762"/>
    </source>
</evidence>
<dbReference type="RefSeq" id="WP_106289658.1">
    <property type="nucleotide sequence ID" value="NZ_CAWNTC010000111.1"/>
</dbReference>
<protein>
    <recommendedName>
        <fullName evidence="2">DUF4394 domain-containing protein</fullName>
    </recommendedName>
</protein>
<dbReference type="Proteomes" id="UP000238762">
    <property type="component" value="Unassembled WGS sequence"/>
</dbReference>
<proteinExistence type="predicted"/>
<dbReference type="AlphaFoldDB" id="A0A2T1C0S3"/>
<feature type="chain" id="PRO_5015554208" description="DUF4394 domain-containing protein" evidence="1">
    <location>
        <begin position="27"/>
        <end position="281"/>
    </location>
</feature>
<keyword evidence="4" id="KW-1185">Reference proteome</keyword>
<reference evidence="3 4" key="2">
    <citation type="submission" date="2018-03" db="EMBL/GenBank/DDBJ databases">
        <title>The ancient ancestry and fast evolution of plastids.</title>
        <authorList>
            <person name="Moore K.R."/>
            <person name="Magnabosco C."/>
            <person name="Momper L."/>
            <person name="Gold D.A."/>
            <person name="Bosak T."/>
            <person name="Fournier G.P."/>
        </authorList>
    </citation>
    <scope>NUCLEOTIDE SEQUENCE [LARGE SCALE GENOMIC DNA]</scope>
    <source>
        <strain evidence="3 4">CCAP 1448/3</strain>
    </source>
</reference>
<feature type="domain" description="DUF4394" evidence="2">
    <location>
        <begin position="65"/>
        <end position="272"/>
    </location>
</feature>
<organism evidence="3 4">
    <name type="scientific">Merismopedia glauca CCAP 1448/3</name>
    <dbReference type="NCBI Taxonomy" id="1296344"/>
    <lineage>
        <taxon>Bacteria</taxon>
        <taxon>Bacillati</taxon>
        <taxon>Cyanobacteriota</taxon>
        <taxon>Cyanophyceae</taxon>
        <taxon>Synechococcales</taxon>
        <taxon>Merismopediaceae</taxon>
        <taxon>Merismopedia</taxon>
    </lineage>
</organism>
<evidence type="ECO:0000313" key="3">
    <source>
        <dbReference type="EMBL" id="PSB01869.1"/>
    </source>
</evidence>
<name>A0A2T1C0S3_9CYAN</name>
<accession>A0A2T1C0S3</accession>
<dbReference type="EMBL" id="PVWJ01000083">
    <property type="protein sequence ID" value="PSB01869.1"/>
    <property type="molecule type" value="Genomic_DNA"/>
</dbReference>